<keyword evidence="5 8" id="KW-0460">Magnesium</keyword>
<feature type="binding site" evidence="8">
    <location>
        <position position="21"/>
    </location>
    <ligand>
        <name>GTP</name>
        <dbReference type="ChEBI" id="CHEBI:37565"/>
    </ligand>
</feature>
<comment type="caution">
    <text evidence="8">Lacks conserved residue(s) required for the propagation of feature annotation.</text>
</comment>
<evidence type="ECO:0000256" key="3">
    <source>
        <dbReference type="ARBA" id="ARBA00022723"/>
    </source>
</evidence>
<feature type="binding site" evidence="8">
    <location>
        <position position="101"/>
    </location>
    <ligand>
        <name>GTP</name>
        <dbReference type="ChEBI" id="CHEBI:37565"/>
    </ligand>
</feature>
<sequence length="193" mass="21591">MRIYALIMAGGMAKRMGGADKGLVLWHGKPLIDHVIDRIKPQVGHIAVSANRNLEEYTKRTPHVFSDSRQWQGLGPLVALCTAANDLQLATADWLLIVPCDTPKLPADLVEQFVAVAKRTPLCNAFYAETSGHQQYSVMFIRPQILQSAVPYLYTGQRTLRGWLQQQRARSVAFGSEENFANYNTPQDLEQPL</sequence>
<protein>
    <recommendedName>
        <fullName evidence="8">Molybdenum cofactor guanylyltransferase</fullName>
        <shortName evidence="8">MoCo guanylyltransferase</shortName>
        <ecNumber evidence="8">2.7.7.77</ecNumber>
    </recommendedName>
    <alternativeName>
        <fullName evidence="8">GTP:molybdopterin guanylyltransferase</fullName>
    </alternativeName>
    <alternativeName>
        <fullName evidence="8">Mo-MPT guanylyltransferase</fullName>
    </alternativeName>
    <alternativeName>
        <fullName evidence="8">Molybdopterin guanylyltransferase</fullName>
    </alternativeName>
    <alternativeName>
        <fullName evidence="8">Molybdopterin-guanine dinucleotide synthase</fullName>
        <shortName evidence="8">MGD synthase</shortName>
    </alternativeName>
</protein>
<evidence type="ECO:0000256" key="7">
    <source>
        <dbReference type="ARBA" id="ARBA00023150"/>
    </source>
</evidence>
<keyword evidence="3 8" id="KW-0479">Metal-binding</keyword>
<evidence type="ECO:0000256" key="4">
    <source>
        <dbReference type="ARBA" id="ARBA00022741"/>
    </source>
</evidence>
<dbReference type="NCBIfam" id="TIGR02665">
    <property type="entry name" value="molyb_mobA"/>
    <property type="match status" value="1"/>
</dbReference>
<keyword evidence="1 8" id="KW-0963">Cytoplasm</keyword>
<dbReference type="SUPFAM" id="SSF53448">
    <property type="entry name" value="Nucleotide-diphospho-sugar transferases"/>
    <property type="match status" value="1"/>
</dbReference>
<name>A0ABW8Q584_9NEIS</name>
<reference evidence="10 11" key="1">
    <citation type="submission" date="2024-11" db="EMBL/GenBank/DDBJ databases">
        <authorList>
            <person name="Mikucki A.G."/>
            <person name="Kahler C.M."/>
        </authorList>
    </citation>
    <scope>NUCLEOTIDE SEQUENCE [LARGE SCALE GENOMIC DNA]</scope>
    <source>
        <strain evidence="10 11">EXNM717</strain>
    </source>
</reference>
<comment type="catalytic activity">
    <reaction evidence="8">
        <text>Mo-molybdopterin + GTP + H(+) = Mo-molybdopterin guanine dinucleotide + diphosphate</text>
        <dbReference type="Rhea" id="RHEA:34243"/>
        <dbReference type="ChEBI" id="CHEBI:15378"/>
        <dbReference type="ChEBI" id="CHEBI:33019"/>
        <dbReference type="ChEBI" id="CHEBI:37565"/>
        <dbReference type="ChEBI" id="CHEBI:71302"/>
        <dbReference type="ChEBI" id="CHEBI:71310"/>
        <dbReference type="EC" id="2.7.7.77"/>
    </reaction>
</comment>
<dbReference type="InterPro" id="IPR029044">
    <property type="entry name" value="Nucleotide-diphossugar_trans"/>
</dbReference>
<keyword evidence="11" id="KW-1185">Reference proteome</keyword>
<dbReference type="InterPro" id="IPR025877">
    <property type="entry name" value="MobA-like_NTP_Trfase"/>
</dbReference>
<keyword evidence="10" id="KW-0548">Nucleotidyltransferase</keyword>
<keyword evidence="6 8" id="KW-0342">GTP-binding</keyword>
<feature type="domain" description="MobA-like NTP transferase" evidence="9">
    <location>
        <begin position="5"/>
        <end position="167"/>
    </location>
</feature>
<comment type="similarity">
    <text evidence="8">Belongs to the MobA family.</text>
</comment>
<dbReference type="Gene3D" id="3.90.550.10">
    <property type="entry name" value="Spore Coat Polysaccharide Biosynthesis Protein SpsA, Chain A"/>
    <property type="match status" value="1"/>
</dbReference>
<evidence type="ECO:0000313" key="10">
    <source>
        <dbReference type="EMBL" id="MFK7642735.1"/>
    </source>
</evidence>
<dbReference type="EMBL" id="JBJGEB010000010">
    <property type="protein sequence ID" value="MFK7642735.1"/>
    <property type="molecule type" value="Genomic_DNA"/>
</dbReference>
<dbReference type="PANTHER" id="PTHR19136">
    <property type="entry name" value="MOLYBDENUM COFACTOR GUANYLYLTRANSFERASE"/>
    <property type="match status" value="1"/>
</dbReference>
<keyword evidence="4 8" id="KW-0547">Nucleotide-binding</keyword>
<keyword evidence="2 8" id="KW-0808">Transferase</keyword>
<evidence type="ECO:0000259" key="9">
    <source>
        <dbReference type="Pfam" id="PF12804"/>
    </source>
</evidence>
<dbReference type="GO" id="GO:0061603">
    <property type="term" value="F:molybdenum cofactor guanylyltransferase activity"/>
    <property type="evidence" value="ECO:0007669"/>
    <property type="project" value="UniProtKB-EC"/>
</dbReference>
<dbReference type="RefSeq" id="WP_405386803.1">
    <property type="nucleotide sequence ID" value="NZ_JBJGEB010000010.1"/>
</dbReference>
<evidence type="ECO:0000256" key="2">
    <source>
        <dbReference type="ARBA" id="ARBA00022679"/>
    </source>
</evidence>
<evidence type="ECO:0000313" key="11">
    <source>
        <dbReference type="Proteomes" id="UP001621964"/>
    </source>
</evidence>
<dbReference type="Proteomes" id="UP001621964">
    <property type="component" value="Unassembled WGS sequence"/>
</dbReference>
<comment type="function">
    <text evidence="8">Transfers a GMP moiety from GTP to Mo-molybdopterin (Mo-MPT) cofactor (Moco or molybdenum cofactor) to form Mo-molybdopterin guanine dinucleotide (Mo-MGD) cofactor.</text>
</comment>
<evidence type="ECO:0000256" key="5">
    <source>
        <dbReference type="ARBA" id="ARBA00022842"/>
    </source>
</evidence>
<organism evidence="10 11">
    <name type="scientific">Neisseria oralis</name>
    <dbReference type="NCBI Taxonomy" id="1107316"/>
    <lineage>
        <taxon>Bacteria</taxon>
        <taxon>Pseudomonadati</taxon>
        <taxon>Pseudomonadota</taxon>
        <taxon>Betaproteobacteria</taxon>
        <taxon>Neisseriales</taxon>
        <taxon>Neisseriaceae</taxon>
        <taxon>Neisseria</taxon>
    </lineage>
</organism>
<dbReference type="Pfam" id="PF12804">
    <property type="entry name" value="NTP_transf_3"/>
    <property type="match status" value="1"/>
</dbReference>
<dbReference type="EC" id="2.7.7.77" evidence="8"/>
<comment type="caution">
    <text evidence="10">The sequence shown here is derived from an EMBL/GenBank/DDBJ whole genome shotgun (WGS) entry which is preliminary data.</text>
</comment>
<feature type="binding site" evidence="8">
    <location>
        <position position="101"/>
    </location>
    <ligand>
        <name>Mg(2+)</name>
        <dbReference type="ChEBI" id="CHEBI:18420"/>
    </ligand>
</feature>
<dbReference type="HAMAP" id="MF_00316">
    <property type="entry name" value="MobA"/>
    <property type="match status" value="1"/>
</dbReference>
<evidence type="ECO:0000256" key="1">
    <source>
        <dbReference type="ARBA" id="ARBA00022490"/>
    </source>
</evidence>
<dbReference type="CDD" id="cd02503">
    <property type="entry name" value="MobA"/>
    <property type="match status" value="1"/>
</dbReference>
<comment type="subunit">
    <text evidence="8">Monomer.</text>
</comment>
<comment type="domain">
    <text evidence="8">The N-terminal domain determines nucleotide recognition and specific binding, while the C-terminal domain determines the specific binding to the target protein.</text>
</comment>
<gene>
    <name evidence="8 10" type="primary">mobA</name>
    <name evidence="10" type="ORF">ACI43T_09570</name>
</gene>
<comment type="subcellular location">
    <subcellularLocation>
        <location evidence="8">Cytoplasm</location>
    </subcellularLocation>
</comment>
<dbReference type="InterPro" id="IPR013482">
    <property type="entry name" value="Molybde_CF_guanTrfase"/>
</dbReference>
<evidence type="ECO:0000256" key="6">
    <source>
        <dbReference type="ARBA" id="ARBA00023134"/>
    </source>
</evidence>
<accession>A0ABW8Q584</accession>
<keyword evidence="7 8" id="KW-0501">Molybdenum cofactor biosynthesis</keyword>
<comment type="cofactor">
    <cofactor evidence="8">
        <name>Mg(2+)</name>
        <dbReference type="ChEBI" id="CHEBI:18420"/>
    </cofactor>
</comment>
<evidence type="ECO:0000256" key="8">
    <source>
        <dbReference type="HAMAP-Rule" id="MF_00316"/>
    </source>
</evidence>
<dbReference type="PANTHER" id="PTHR19136:SF81">
    <property type="entry name" value="MOLYBDENUM COFACTOR GUANYLYLTRANSFERASE"/>
    <property type="match status" value="1"/>
</dbReference>
<proteinExistence type="inferred from homology"/>
<feature type="binding site" evidence="8">
    <location>
        <position position="67"/>
    </location>
    <ligand>
        <name>GTP</name>
        <dbReference type="ChEBI" id="CHEBI:37565"/>
    </ligand>
</feature>